<evidence type="ECO:0000313" key="2">
    <source>
        <dbReference type="EMBL" id="SBP62176.1"/>
    </source>
</evidence>
<reference evidence="2" key="1">
    <citation type="submission" date="2016-05" db="EMBL/GenBank/DDBJ databases">
        <authorList>
            <person name="Lavstsen T."/>
            <person name="Jespersen J.S."/>
        </authorList>
    </citation>
    <scope>NUCLEOTIDE SEQUENCE</scope>
    <source>
        <tissue evidence="2">Brain</tissue>
    </source>
</reference>
<dbReference type="InterPro" id="IPR019080">
    <property type="entry name" value="YqaJ_viral_recombinase"/>
</dbReference>
<sequence length="265" mass="29723">SASNGNAMSLCQKQRQRRWKRKPGININVCFGAIPKRARARAGRITVSNIHAAMSTSTATPALSTVKKVCYPNKLSRPLSDNEPELIKWGKGNEQTARLNYTSQTTTLHRGLNVEKCGFIINPSFPELGATPDALVYCECCGKSCVEIKCPNTHRNHNLLQACEDDTFCLTLTDGIVELKQTHKYYKQVQAQMFVTRSEFCDFVVWTTKACVIIRVRPDARMWGQLLQVAQEFFYKVAMPELVAHHPPRGWAKCGDVISLACDDN</sequence>
<name>A0A1A8B669_NOTFU</name>
<dbReference type="Pfam" id="PF09588">
    <property type="entry name" value="YqaJ"/>
    <property type="match status" value="1"/>
</dbReference>
<dbReference type="CDD" id="cd22343">
    <property type="entry name" value="PDDEXK_lambda_exonuclease-like"/>
    <property type="match status" value="1"/>
</dbReference>
<accession>A0A1A8B669</accession>
<proteinExistence type="predicted"/>
<dbReference type="GO" id="GO:0006281">
    <property type="term" value="P:DNA repair"/>
    <property type="evidence" value="ECO:0007669"/>
    <property type="project" value="UniProtKB-ARBA"/>
</dbReference>
<dbReference type="Gene3D" id="3.90.320.10">
    <property type="match status" value="1"/>
</dbReference>
<organism evidence="2">
    <name type="scientific">Nothobranchius furzeri</name>
    <name type="common">Turquoise killifish</name>
    <dbReference type="NCBI Taxonomy" id="105023"/>
    <lineage>
        <taxon>Eukaryota</taxon>
        <taxon>Metazoa</taxon>
        <taxon>Chordata</taxon>
        <taxon>Craniata</taxon>
        <taxon>Vertebrata</taxon>
        <taxon>Euteleostomi</taxon>
        <taxon>Actinopterygii</taxon>
        <taxon>Neopterygii</taxon>
        <taxon>Teleostei</taxon>
        <taxon>Neoteleostei</taxon>
        <taxon>Acanthomorphata</taxon>
        <taxon>Ovalentaria</taxon>
        <taxon>Atherinomorphae</taxon>
        <taxon>Cyprinodontiformes</taxon>
        <taxon>Nothobranchiidae</taxon>
        <taxon>Nothobranchius</taxon>
    </lineage>
</organism>
<dbReference type="SUPFAM" id="SSF52980">
    <property type="entry name" value="Restriction endonuclease-like"/>
    <property type="match status" value="1"/>
</dbReference>
<dbReference type="PANTHER" id="PTHR47526">
    <property type="entry name" value="ATP-DEPENDENT DNA HELICASE"/>
    <property type="match status" value="1"/>
</dbReference>
<dbReference type="PANTHER" id="PTHR47526:SF4">
    <property type="entry name" value="SWIM-TYPE DOMAIN-CONTAINING PROTEIN"/>
    <property type="match status" value="1"/>
</dbReference>
<feature type="non-terminal residue" evidence="2">
    <location>
        <position position="1"/>
    </location>
</feature>
<reference evidence="2" key="2">
    <citation type="submission" date="2016-06" db="EMBL/GenBank/DDBJ databases">
        <title>The genome of a short-lived fish provides insights into sex chromosome evolution and the genetic control of aging.</title>
        <authorList>
            <person name="Reichwald K."/>
            <person name="Felder M."/>
            <person name="Petzold A."/>
            <person name="Koch P."/>
            <person name="Groth M."/>
            <person name="Platzer M."/>
        </authorList>
    </citation>
    <scope>NUCLEOTIDE SEQUENCE</scope>
    <source>
        <tissue evidence="2">Brain</tissue>
    </source>
</reference>
<feature type="domain" description="YqaJ viral recombinase" evidence="1">
    <location>
        <begin position="39"/>
        <end position="197"/>
    </location>
</feature>
<dbReference type="AlphaFoldDB" id="A0A1A8B669"/>
<dbReference type="InterPro" id="IPR011335">
    <property type="entry name" value="Restrct_endonuc-II-like"/>
</dbReference>
<dbReference type="InterPro" id="IPR011604">
    <property type="entry name" value="PDDEXK-like_dom_sf"/>
</dbReference>
<dbReference type="EMBL" id="HADY01023691">
    <property type="protein sequence ID" value="SBP62176.1"/>
    <property type="molecule type" value="Transcribed_RNA"/>
</dbReference>
<protein>
    <recommendedName>
        <fullName evidence="1">YqaJ viral recombinase domain-containing protein</fullName>
    </recommendedName>
</protein>
<gene>
    <name evidence="2" type="primary">LOC100637732</name>
</gene>
<evidence type="ECO:0000259" key="1">
    <source>
        <dbReference type="Pfam" id="PF09588"/>
    </source>
</evidence>